<reference evidence="1" key="2">
    <citation type="submission" date="2020-09" db="EMBL/GenBank/DDBJ databases">
        <authorList>
            <person name="Sun Q."/>
            <person name="Sedlacek I."/>
        </authorList>
    </citation>
    <scope>NUCLEOTIDE SEQUENCE</scope>
    <source>
        <strain evidence="1">CCM 8711</strain>
    </source>
</reference>
<dbReference type="RefSeq" id="WP_188417530.1">
    <property type="nucleotide sequence ID" value="NZ_BMDO01000007.1"/>
</dbReference>
<gene>
    <name evidence="1" type="ORF">GCM10011425_26610</name>
</gene>
<organism evidence="1 2">
    <name type="scientific">Mucilaginibacter galii</name>
    <dbReference type="NCBI Taxonomy" id="2005073"/>
    <lineage>
        <taxon>Bacteria</taxon>
        <taxon>Pseudomonadati</taxon>
        <taxon>Bacteroidota</taxon>
        <taxon>Sphingobacteriia</taxon>
        <taxon>Sphingobacteriales</taxon>
        <taxon>Sphingobacteriaceae</taxon>
        <taxon>Mucilaginibacter</taxon>
    </lineage>
</organism>
<dbReference type="EMBL" id="BMDO01000007">
    <property type="protein sequence ID" value="GGI51449.1"/>
    <property type="molecule type" value="Genomic_DNA"/>
</dbReference>
<evidence type="ECO:0000313" key="2">
    <source>
        <dbReference type="Proteomes" id="UP000662074"/>
    </source>
</evidence>
<protein>
    <submittedName>
        <fullName evidence="1">Uncharacterized protein</fullName>
    </submittedName>
</protein>
<dbReference type="Proteomes" id="UP000662074">
    <property type="component" value="Unassembled WGS sequence"/>
</dbReference>
<sequence>METFYIDAELSRGLTRIQVDEIQPEHWDMPATPQFMIEFYMHGSGFMTLTIQLESGIWYDRLTRLSEDDLQLLYYELDPNHAWDPNYQCPLSKAELKNIGMVISNYMVTYLTIYMGAFIPQFRTPTLN</sequence>
<dbReference type="AlphaFoldDB" id="A0A917JCZ9"/>
<keyword evidence="2" id="KW-1185">Reference proteome</keyword>
<comment type="caution">
    <text evidence="1">The sequence shown here is derived from an EMBL/GenBank/DDBJ whole genome shotgun (WGS) entry which is preliminary data.</text>
</comment>
<reference evidence="1" key="1">
    <citation type="journal article" date="2014" name="Int. J. Syst. Evol. Microbiol.">
        <title>Complete genome sequence of Corynebacterium casei LMG S-19264T (=DSM 44701T), isolated from a smear-ripened cheese.</title>
        <authorList>
            <consortium name="US DOE Joint Genome Institute (JGI-PGF)"/>
            <person name="Walter F."/>
            <person name="Albersmeier A."/>
            <person name="Kalinowski J."/>
            <person name="Ruckert C."/>
        </authorList>
    </citation>
    <scope>NUCLEOTIDE SEQUENCE</scope>
    <source>
        <strain evidence="1">CCM 8711</strain>
    </source>
</reference>
<evidence type="ECO:0000313" key="1">
    <source>
        <dbReference type="EMBL" id="GGI51449.1"/>
    </source>
</evidence>
<name>A0A917JCZ9_9SPHI</name>
<accession>A0A917JCZ9</accession>
<proteinExistence type="predicted"/>